<proteinExistence type="predicted"/>
<evidence type="ECO:0000313" key="2">
    <source>
        <dbReference type="EMBL" id="KAJ8975121.1"/>
    </source>
</evidence>
<organism evidence="2 3">
    <name type="scientific">Molorchus minor</name>
    <dbReference type="NCBI Taxonomy" id="1323400"/>
    <lineage>
        <taxon>Eukaryota</taxon>
        <taxon>Metazoa</taxon>
        <taxon>Ecdysozoa</taxon>
        <taxon>Arthropoda</taxon>
        <taxon>Hexapoda</taxon>
        <taxon>Insecta</taxon>
        <taxon>Pterygota</taxon>
        <taxon>Neoptera</taxon>
        <taxon>Endopterygota</taxon>
        <taxon>Coleoptera</taxon>
        <taxon>Polyphaga</taxon>
        <taxon>Cucujiformia</taxon>
        <taxon>Chrysomeloidea</taxon>
        <taxon>Cerambycidae</taxon>
        <taxon>Lamiinae</taxon>
        <taxon>Monochamini</taxon>
        <taxon>Molorchus</taxon>
    </lineage>
</organism>
<accession>A0ABQ9JAB5</accession>
<keyword evidence="1" id="KW-0812">Transmembrane</keyword>
<gene>
    <name evidence="2" type="ORF">NQ317_003603</name>
</gene>
<comment type="caution">
    <text evidence="2">The sequence shown here is derived from an EMBL/GenBank/DDBJ whole genome shotgun (WGS) entry which is preliminary data.</text>
</comment>
<evidence type="ECO:0000256" key="1">
    <source>
        <dbReference type="SAM" id="Phobius"/>
    </source>
</evidence>
<dbReference type="Proteomes" id="UP001162164">
    <property type="component" value="Unassembled WGS sequence"/>
</dbReference>
<feature type="transmembrane region" description="Helical" evidence="1">
    <location>
        <begin position="29"/>
        <end position="49"/>
    </location>
</feature>
<dbReference type="EMBL" id="JAPWTJ010000873">
    <property type="protein sequence ID" value="KAJ8975121.1"/>
    <property type="molecule type" value="Genomic_DNA"/>
</dbReference>
<sequence length="55" mass="5906">MKLSQARCLVLRLTVPQNVQMRSRTTEKLVPKTAVLLAGLGVGVSVIQFEAIALG</sequence>
<evidence type="ECO:0000313" key="3">
    <source>
        <dbReference type="Proteomes" id="UP001162164"/>
    </source>
</evidence>
<keyword evidence="1" id="KW-1133">Transmembrane helix</keyword>
<keyword evidence="3" id="KW-1185">Reference proteome</keyword>
<keyword evidence="1" id="KW-0472">Membrane</keyword>
<name>A0ABQ9JAB5_9CUCU</name>
<reference evidence="2" key="1">
    <citation type="journal article" date="2023" name="Insect Mol. Biol.">
        <title>Genome sequencing provides insights into the evolution of gene families encoding plant cell wall-degrading enzymes in longhorned beetles.</title>
        <authorList>
            <person name="Shin N.R."/>
            <person name="Okamura Y."/>
            <person name="Kirsch R."/>
            <person name="Pauchet Y."/>
        </authorList>
    </citation>
    <scope>NUCLEOTIDE SEQUENCE</scope>
    <source>
        <strain evidence="2">MMC_N1</strain>
    </source>
</reference>
<protein>
    <submittedName>
        <fullName evidence="2">Uncharacterized protein</fullName>
    </submittedName>
</protein>